<comment type="caution">
    <text evidence="2">The sequence shown here is derived from an EMBL/GenBank/DDBJ whole genome shotgun (WGS) entry which is preliminary data.</text>
</comment>
<organism evidence="2 3">
    <name type="scientific">Paenibacillus cucumis</name>
    <name type="common">ex Kampfer et al. 2016</name>
    <dbReference type="NCBI Taxonomy" id="1776858"/>
    <lineage>
        <taxon>Bacteria</taxon>
        <taxon>Bacillati</taxon>
        <taxon>Bacillota</taxon>
        <taxon>Bacilli</taxon>
        <taxon>Bacillales</taxon>
        <taxon>Paenibacillaceae</taxon>
        <taxon>Paenibacillus</taxon>
    </lineage>
</organism>
<sequence length="237" mass="27505">MISIRHSDLLERIKGYIQHLENGDFRSQDFFTPSTYKVEGNNKTYDCFLLTRLGCDMVANKMTGQKGVLFTATYVSRFAEMERKLALPNLPQNYKEALVALVEQVDKNEQLQTENLMLEQRVKEYEPKLTYLDQILHSKDAVTVTQIAKDYGLSGAALNQILHEEKIQYKQNNQWLLYAKHQDKGYTKSQTLDILHNSGERTVKMNTRWTQKGRLFIHEILGKRGIIPYMDRENPGA</sequence>
<protein>
    <submittedName>
        <fullName evidence="2">Phage regulatory protein/antirepressor Ant</fullName>
    </submittedName>
</protein>
<dbReference type="Pfam" id="PF03374">
    <property type="entry name" value="ANT"/>
    <property type="match status" value="1"/>
</dbReference>
<feature type="domain" description="Antirepressor protein C-terminal" evidence="1">
    <location>
        <begin position="119"/>
        <end position="222"/>
    </location>
</feature>
<evidence type="ECO:0000259" key="1">
    <source>
        <dbReference type="Pfam" id="PF03374"/>
    </source>
</evidence>
<proteinExistence type="predicted"/>
<keyword evidence="3" id="KW-1185">Reference proteome</keyword>
<dbReference type="InterPro" id="IPR005039">
    <property type="entry name" value="Ant_C"/>
</dbReference>
<evidence type="ECO:0000313" key="3">
    <source>
        <dbReference type="Proteomes" id="UP000706031"/>
    </source>
</evidence>
<name>A0ABS7KM90_9BACL</name>
<accession>A0ABS7KM90</accession>
<evidence type="ECO:0000313" key="2">
    <source>
        <dbReference type="EMBL" id="MBY0205300.1"/>
    </source>
</evidence>
<gene>
    <name evidence="2" type="ORF">H7T88_18915</name>
</gene>
<dbReference type="Proteomes" id="UP000706031">
    <property type="component" value="Unassembled WGS sequence"/>
</dbReference>
<dbReference type="Pfam" id="PF09669">
    <property type="entry name" value="Phage_pRha"/>
    <property type="match status" value="1"/>
</dbReference>
<reference evidence="2 3" key="1">
    <citation type="submission" date="2020-08" db="EMBL/GenBank/DDBJ databases">
        <title>Fungal Genomes of the International Space Station.</title>
        <authorList>
            <person name="Seuylemezian A."/>
            <person name="Singh N.K."/>
            <person name="Wood J."/>
            <person name="Venkateswaran K."/>
        </authorList>
    </citation>
    <scope>NUCLEOTIDE SEQUENCE [LARGE SCALE GENOMIC DNA]</scope>
    <source>
        <strain evidence="2 3">S/N-304-OC-R4</strain>
    </source>
</reference>
<dbReference type="EMBL" id="JACLIC010000031">
    <property type="protein sequence ID" value="MBY0205300.1"/>
    <property type="molecule type" value="Genomic_DNA"/>
</dbReference>
<dbReference type="InterPro" id="IPR014054">
    <property type="entry name" value="Phage_regulatory_Rha"/>
</dbReference>